<organism evidence="1 2">
    <name type="scientific">Streptomyces fungicidicus</name>
    <dbReference type="NCBI Taxonomy" id="68203"/>
    <lineage>
        <taxon>Bacteria</taxon>
        <taxon>Bacillati</taxon>
        <taxon>Actinomycetota</taxon>
        <taxon>Actinomycetes</taxon>
        <taxon>Kitasatosporales</taxon>
        <taxon>Streptomycetaceae</taxon>
        <taxon>Streptomyces</taxon>
    </lineage>
</organism>
<reference evidence="1 2" key="1">
    <citation type="submission" date="2017-09" db="EMBL/GenBank/DDBJ databases">
        <authorList>
            <person name="Zhang H."/>
            <person name="Hu S."/>
            <person name="Xu J."/>
            <person name="He Z."/>
        </authorList>
    </citation>
    <scope>NUCLEOTIDE SEQUENCE [LARGE SCALE GENOMIC DNA]</scope>
    <source>
        <strain evidence="1 2">TXX3120</strain>
    </source>
</reference>
<sequence length="202" mass="22711">MIPGFLTAHRRYLARVELASGEPATLYIEDVQFLYPPHQVQFPVLRQRNPVVQHFFVAREHERLEIAYHPGLATRAGHTAEDIALILYYARELAGTFARIRNRTALNGVRVTDFDTGHASGFSYHAKDRIKDGAHAALYGLGAGRTAWRSFSDGAAALRSLTEWAQGRSRAKGYYVVEDDWLSDEPVILHPLHFNDLEPLGS</sequence>
<keyword evidence="2" id="KW-1185">Reference proteome</keyword>
<evidence type="ECO:0000313" key="2">
    <source>
        <dbReference type="Proteomes" id="UP000282170"/>
    </source>
</evidence>
<dbReference type="Proteomes" id="UP000282170">
    <property type="component" value="Chromosome"/>
</dbReference>
<gene>
    <name evidence="1" type="ORF">CNQ36_08720</name>
</gene>
<evidence type="ECO:0000313" key="1">
    <source>
        <dbReference type="EMBL" id="AYL35508.1"/>
    </source>
</evidence>
<name>A0A494V0F4_9ACTN</name>
<dbReference type="EMBL" id="CP023407">
    <property type="protein sequence ID" value="AYL35508.1"/>
    <property type="molecule type" value="Genomic_DNA"/>
</dbReference>
<proteinExistence type="predicted"/>
<dbReference type="AlphaFoldDB" id="A0A494V0F4"/>
<accession>A0A494V0F4</accession>
<dbReference type="KEGG" id="sfug:CNQ36_08720"/>
<protein>
    <submittedName>
        <fullName evidence="1">Uncharacterized protein</fullName>
    </submittedName>
</protein>